<keyword evidence="6" id="KW-0970">Cilium biogenesis/degradation</keyword>
<feature type="domain" description="FGFR1 oncogene partner (FOP) N-terminal dimerisation" evidence="13">
    <location>
        <begin position="49"/>
        <end position="109"/>
    </location>
</feature>
<accession>A0A132NTC0</accession>
<name>A0A132NTC0_GIAIN</name>
<dbReference type="GO" id="GO:0005813">
    <property type="term" value="C:centrosome"/>
    <property type="evidence" value="ECO:0007669"/>
    <property type="project" value="UniProtKB-SubCell"/>
</dbReference>
<dbReference type="AlphaFoldDB" id="A0A132NTC0"/>
<evidence type="ECO:0000256" key="2">
    <source>
        <dbReference type="ARBA" id="ARBA00004300"/>
    </source>
</evidence>
<evidence type="ECO:0000313" key="15">
    <source>
        <dbReference type="Proteomes" id="UP000070089"/>
    </source>
</evidence>
<evidence type="ECO:0000259" key="13">
    <source>
        <dbReference type="Pfam" id="PF09398"/>
    </source>
</evidence>
<dbReference type="PROSITE" id="PS50896">
    <property type="entry name" value="LISH"/>
    <property type="match status" value="1"/>
</dbReference>
<dbReference type="GO" id="GO:0034453">
    <property type="term" value="P:microtubule anchoring"/>
    <property type="evidence" value="ECO:0007669"/>
    <property type="project" value="InterPro"/>
</dbReference>
<evidence type="ECO:0000256" key="4">
    <source>
        <dbReference type="ARBA" id="ARBA00022490"/>
    </source>
</evidence>
<evidence type="ECO:0000256" key="10">
    <source>
        <dbReference type="ARBA" id="ARBA00042293"/>
    </source>
</evidence>
<dbReference type="EMBL" id="JXTI01000094">
    <property type="protein sequence ID" value="KWX12912.1"/>
    <property type="molecule type" value="Genomic_DNA"/>
</dbReference>
<keyword evidence="4" id="KW-0963">Cytoplasm</keyword>
<evidence type="ECO:0000313" key="14">
    <source>
        <dbReference type="EMBL" id="KWX12912.1"/>
    </source>
</evidence>
<dbReference type="PANTHER" id="PTHR15431">
    <property type="entry name" value="FGFR1 ONCOGENE PARTNER/LISH DOMAIN-CONTAINING PROTEIN"/>
    <property type="match status" value="1"/>
</dbReference>
<reference evidence="14 15" key="1">
    <citation type="journal article" date="2015" name="Mol. Biochem. Parasitol.">
        <title>Identification of polymorphic genes for use in assemblage B genotyping assays through comparative genomics of multiple assemblage B Giardia duodenalis isolates.</title>
        <authorList>
            <person name="Wielinga C."/>
            <person name="Thompson R.C."/>
            <person name="Monis P."/>
            <person name="Ryan U."/>
        </authorList>
    </citation>
    <scope>NUCLEOTIDE SEQUENCE [LARGE SCALE GENOMIC DNA]</scope>
    <source>
        <strain evidence="14 15">BAH15c1</strain>
    </source>
</reference>
<comment type="subcellular location">
    <subcellularLocation>
        <location evidence="1">Cytoplasm</location>
        <location evidence="1">Cytoskeleton</location>
        <location evidence="1">Cilium basal body</location>
    </subcellularLocation>
    <subcellularLocation>
        <location evidence="2">Cytoplasm</location>
        <location evidence="2">Cytoskeleton</location>
        <location evidence="2">Microtubule organizing center</location>
        <location evidence="2">Centrosome</location>
    </subcellularLocation>
</comment>
<sequence length="133" mass="14673">MDEIKSIILQNMKQRGELAVLQAKVRESVLRALEGHKASPPPQPEGETYVILELITEFFRFMGLHSTAGTLEVEAGIPTLPVSREYLIRTLGLSPDAINNEIPLLYHMLAFCQQFGGVSAVVLEEDQGDPQGL</sequence>
<dbReference type="PANTHER" id="PTHR15431:SF9">
    <property type="entry name" value="CENTROSOMAL PROTEIN 43"/>
    <property type="match status" value="1"/>
</dbReference>
<dbReference type="InterPro" id="IPR006594">
    <property type="entry name" value="LisH"/>
</dbReference>
<dbReference type="VEuPathDB" id="GiardiaDB:QR46_3132"/>
<dbReference type="InterPro" id="IPR018993">
    <property type="entry name" value="FOP_dimerisation-dom_N"/>
</dbReference>
<dbReference type="Proteomes" id="UP000070089">
    <property type="component" value="Unassembled WGS sequence"/>
</dbReference>
<evidence type="ECO:0000256" key="12">
    <source>
        <dbReference type="ARBA" id="ARBA00046373"/>
    </source>
</evidence>
<dbReference type="Gene3D" id="1.20.960.40">
    <property type="match status" value="1"/>
</dbReference>
<comment type="caution">
    <text evidence="14">The sequence shown here is derived from an EMBL/GenBank/DDBJ whole genome shotgun (WGS) entry which is preliminary data.</text>
</comment>
<proteinExistence type="inferred from homology"/>
<gene>
    <name evidence="14" type="ORF">QR46_3132</name>
</gene>
<protein>
    <recommendedName>
        <fullName evidence="9">Centrosomal protein 43</fullName>
    </recommendedName>
    <alternativeName>
        <fullName evidence="10">FGFR1 oncogene partner</fullName>
    </alternativeName>
</protein>
<evidence type="ECO:0000256" key="1">
    <source>
        <dbReference type="ARBA" id="ARBA00004120"/>
    </source>
</evidence>
<keyword evidence="7" id="KW-0206">Cytoskeleton</keyword>
<evidence type="ECO:0000256" key="5">
    <source>
        <dbReference type="ARBA" id="ARBA00022553"/>
    </source>
</evidence>
<evidence type="ECO:0000256" key="6">
    <source>
        <dbReference type="ARBA" id="ARBA00022794"/>
    </source>
</evidence>
<evidence type="ECO:0000256" key="9">
    <source>
        <dbReference type="ARBA" id="ARBA00041026"/>
    </source>
</evidence>
<evidence type="ECO:0000256" key="8">
    <source>
        <dbReference type="ARBA" id="ARBA00023273"/>
    </source>
</evidence>
<comment type="function">
    <text evidence="11">Required for anchoring microtubules to the centrosomes. Required for ciliation.</text>
</comment>
<dbReference type="OrthoDB" id="5970631at2759"/>
<evidence type="ECO:0000256" key="3">
    <source>
        <dbReference type="ARBA" id="ARBA00005385"/>
    </source>
</evidence>
<keyword evidence="8" id="KW-0966">Cell projection</keyword>
<keyword evidence="5" id="KW-0597">Phosphoprotein</keyword>
<organism evidence="14 15">
    <name type="scientific">Giardia duodenalis assemblage B</name>
    <dbReference type="NCBI Taxonomy" id="1394984"/>
    <lineage>
        <taxon>Eukaryota</taxon>
        <taxon>Metamonada</taxon>
        <taxon>Diplomonadida</taxon>
        <taxon>Hexamitidae</taxon>
        <taxon>Giardiinae</taxon>
        <taxon>Giardia</taxon>
    </lineage>
</organism>
<comment type="subunit">
    <text evidence="12">Homodimer. Part of a ternary complex that contains CEP350, CEP43 and MAPRE1. Interacts directly with CEP350 and MAPRE1. Interacts with CEP19. Interacts (via N-terminus) with CEP350 (via C-terminus).</text>
</comment>
<evidence type="ECO:0000256" key="7">
    <source>
        <dbReference type="ARBA" id="ARBA00023212"/>
    </source>
</evidence>
<comment type="similarity">
    <text evidence="3">Belongs to the CEP43 family.</text>
</comment>
<dbReference type="GO" id="GO:0030030">
    <property type="term" value="P:cell projection organization"/>
    <property type="evidence" value="ECO:0007669"/>
    <property type="project" value="UniProtKB-KW"/>
</dbReference>
<dbReference type="Pfam" id="PF09398">
    <property type="entry name" value="FOP_dimer"/>
    <property type="match status" value="1"/>
</dbReference>
<evidence type="ECO:0000256" key="11">
    <source>
        <dbReference type="ARBA" id="ARBA00046076"/>
    </source>
</evidence>